<organism evidence="1">
    <name type="scientific">hydrothermal vent metagenome</name>
    <dbReference type="NCBI Taxonomy" id="652676"/>
    <lineage>
        <taxon>unclassified sequences</taxon>
        <taxon>metagenomes</taxon>
        <taxon>ecological metagenomes</taxon>
    </lineage>
</organism>
<evidence type="ECO:0008006" key="2">
    <source>
        <dbReference type="Google" id="ProtNLM"/>
    </source>
</evidence>
<protein>
    <recommendedName>
        <fullName evidence="2">HNH nuclease domain-containing protein</fullName>
    </recommendedName>
</protein>
<name>A0A3B0XZX1_9ZZZZ</name>
<proteinExistence type="predicted"/>
<accession>A0A3B0XZX1</accession>
<dbReference type="AlphaFoldDB" id="A0A3B0XZX1"/>
<gene>
    <name evidence="1" type="ORF">MNBD_GAMMA10-1178</name>
</gene>
<evidence type="ECO:0000313" key="1">
    <source>
        <dbReference type="EMBL" id="VAW68867.1"/>
    </source>
</evidence>
<dbReference type="EMBL" id="UOFJ01000373">
    <property type="protein sequence ID" value="VAW68867.1"/>
    <property type="molecule type" value="Genomic_DNA"/>
</dbReference>
<sequence>MQYRSGKAKDNSKLKQALLTEQKYFCAYTEIYCDNHSSTDIEHFNPTLKNKADDHYENWYAVTHHPNMIKGRTPRWESLQPVPNGKKLHELSSDIGYDIDEHTFYSLSDTQTTKNLIELIQINYEPYISDRKKQLDYLIFSKKHWKGEFSDFLKSSKGNLSFYSMLKEVFNEEIELIKKEGLFPI</sequence>
<reference evidence="1" key="1">
    <citation type="submission" date="2018-06" db="EMBL/GenBank/DDBJ databases">
        <authorList>
            <person name="Zhirakovskaya E."/>
        </authorList>
    </citation>
    <scope>NUCLEOTIDE SEQUENCE</scope>
</reference>